<dbReference type="Proteomes" id="UP000317257">
    <property type="component" value="Unassembled WGS sequence"/>
</dbReference>
<accession>A0A5C6GIL9</accession>
<evidence type="ECO:0000259" key="1">
    <source>
        <dbReference type="Pfam" id="PF23074"/>
    </source>
</evidence>
<dbReference type="InterPro" id="IPR057082">
    <property type="entry name" value="PH_C"/>
</dbReference>
<sequence>MDPESDEWLLMDGCYSEAERSDDMALKLEGLRIALNEPLTSHLGMTIKEITRCARRLRELADIAQVKRDCVAHVLHHLNVVLPCMCQSLQTMRDYYLLCSLSKKNRWRSMYHDMKEEANGLPLHERFHLYYGYVTLLRNFFTRYGCFSSTHVTKGLTRRCRCPPLRYEMEMLECQLMDLREARDIEHPCQVLLGPLALLPVTYRPDPISHWAENVFSPGPRTPIKNTEKTLSLGPNRELGHYSIPVFSKVLFRQSFDKDAVSLTAFLNSHDNCAYLLLRMTKDWKPWFSIRGVHELCIRRRGSSLELRRWSLKANRAKPWAILGFNTWEGIAASSSPAGNPAATARQELTRAADIAIMYCTFMSLKAKNRRTVQWASKELALGEEHKLFQTQILDDGKNHLLTVYKDKATGYFRLHAAVHDGELRQCPVWTAFVTEQPKLPNWLTRNPAKRKVWLSDIQLFVFCKQYREENQHKGPAGQFQIHFAEEGGSRAFFARAFC</sequence>
<name>A0A5C6GIL9_METRR</name>
<protein>
    <submittedName>
        <fullName evidence="3">Uncharacterized protein</fullName>
    </submittedName>
</protein>
<dbReference type="InterPro" id="IPR057081">
    <property type="entry name" value="PH_N"/>
</dbReference>
<reference evidence="4" key="1">
    <citation type="submission" date="2018-12" db="EMBL/GenBank/DDBJ databases">
        <title>The complete genome of Metarhizium rileyi, a key fungal pathogen of Lepidoptera.</title>
        <authorList>
            <person name="Binneck E."/>
            <person name="Lastra C.C.L."/>
            <person name="Sosa-Gomez D.R."/>
        </authorList>
    </citation>
    <scope>NUCLEOTIDE SEQUENCE [LARGE SCALE GENOMIC DNA]</scope>
    <source>
        <strain evidence="4">Cep018-CH2</strain>
    </source>
</reference>
<evidence type="ECO:0000259" key="2">
    <source>
        <dbReference type="Pfam" id="PF23076"/>
    </source>
</evidence>
<feature type="domain" description="PH" evidence="1">
    <location>
        <begin position="249"/>
        <end position="330"/>
    </location>
</feature>
<dbReference type="Pfam" id="PF23074">
    <property type="entry name" value="PH_FT_N"/>
    <property type="match status" value="1"/>
</dbReference>
<dbReference type="EMBL" id="SBHS01000004">
    <property type="protein sequence ID" value="TWU77144.1"/>
    <property type="molecule type" value="Genomic_DNA"/>
</dbReference>
<proteinExistence type="predicted"/>
<evidence type="ECO:0000313" key="4">
    <source>
        <dbReference type="Proteomes" id="UP000317257"/>
    </source>
</evidence>
<comment type="caution">
    <text evidence="3">The sequence shown here is derived from an EMBL/GenBank/DDBJ whole genome shotgun (WGS) entry which is preliminary data.</text>
</comment>
<evidence type="ECO:0000313" key="3">
    <source>
        <dbReference type="EMBL" id="TWU77144.1"/>
    </source>
</evidence>
<dbReference type="Pfam" id="PF23076">
    <property type="entry name" value="PH_FT_C"/>
    <property type="match status" value="1"/>
</dbReference>
<gene>
    <name evidence="3" type="ORF">ED733_008390</name>
</gene>
<feature type="domain" description="PH" evidence="2">
    <location>
        <begin position="387"/>
        <end position="493"/>
    </location>
</feature>
<organism evidence="3 4">
    <name type="scientific">Metarhizium rileyi (strain RCEF 4871)</name>
    <name type="common">Nomuraea rileyi</name>
    <dbReference type="NCBI Taxonomy" id="1649241"/>
    <lineage>
        <taxon>Eukaryota</taxon>
        <taxon>Fungi</taxon>
        <taxon>Dikarya</taxon>
        <taxon>Ascomycota</taxon>
        <taxon>Pezizomycotina</taxon>
        <taxon>Sordariomycetes</taxon>
        <taxon>Hypocreomycetidae</taxon>
        <taxon>Hypocreales</taxon>
        <taxon>Clavicipitaceae</taxon>
        <taxon>Metarhizium</taxon>
    </lineage>
</organism>
<dbReference type="AlphaFoldDB" id="A0A5C6GIL9"/>